<dbReference type="GO" id="GO:0004842">
    <property type="term" value="F:ubiquitin-protein transferase activity"/>
    <property type="evidence" value="ECO:0007669"/>
    <property type="project" value="TreeGrafter"/>
</dbReference>
<reference evidence="5 6" key="1">
    <citation type="submission" date="2016-04" db="EMBL/GenBank/DDBJ databases">
        <authorList>
            <consortium name="Pathogen Informatics"/>
        </authorList>
    </citation>
    <scope>NUCLEOTIDE SEQUENCE [LARGE SCALE GENOMIC DNA]</scope>
    <source>
        <strain evidence="5 6">H044680328</strain>
    </source>
</reference>
<dbReference type="Proteomes" id="UP000076825">
    <property type="component" value="Chromosome 1"/>
</dbReference>
<dbReference type="Pfam" id="PF12796">
    <property type="entry name" value="Ank_2"/>
    <property type="match status" value="1"/>
</dbReference>
<feature type="transmembrane region" description="Helical" evidence="4">
    <location>
        <begin position="38"/>
        <end position="57"/>
    </location>
</feature>
<dbReference type="KEGG" id="btrm:SAMEA390648701715"/>
<proteinExistence type="predicted"/>
<feature type="repeat" description="ANK" evidence="3">
    <location>
        <begin position="93"/>
        <end position="125"/>
    </location>
</feature>
<keyword evidence="2 3" id="KW-0040">ANK repeat</keyword>
<dbReference type="SUPFAM" id="SSF48403">
    <property type="entry name" value="Ankyrin repeat"/>
    <property type="match status" value="1"/>
</dbReference>
<dbReference type="EMBL" id="LT546645">
    <property type="protein sequence ID" value="SAI69262.1"/>
    <property type="molecule type" value="Genomic_DNA"/>
</dbReference>
<dbReference type="PROSITE" id="PS50088">
    <property type="entry name" value="ANK_REPEAT"/>
    <property type="match status" value="2"/>
</dbReference>
<dbReference type="PANTHER" id="PTHR24171:SF8">
    <property type="entry name" value="BRCA1-ASSOCIATED RING DOMAIN PROTEIN 1"/>
    <property type="match status" value="1"/>
</dbReference>
<organism evidence="5 6">
    <name type="scientific">Bordetella trematum</name>
    <dbReference type="NCBI Taxonomy" id="123899"/>
    <lineage>
        <taxon>Bacteria</taxon>
        <taxon>Pseudomonadati</taxon>
        <taxon>Pseudomonadota</taxon>
        <taxon>Betaproteobacteria</taxon>
        <taxon>Burkholderiales</taxon>
        <taxon>Alcaligenaceae</taxon>
        <taxon>Bordetella</taxon>
    </lineage>
</organism>
<dbReference type="SMART" id="SM00248">
    <property type="entry name" value="ANK"/>
    <property type="match status" value="4"/>
</dbReference>
<keyword evidence="4" id="KW-0472">Membrane</keyword>
<gene>
    <name evidence="5" type="ORF">SAMEA3906487_01715</name>
</gene>
<dbReference type="PANTHER" id="PTHR24171">
    <property type="entry name" value="ANKYRIN REPEAT DOMAIN-CONTAINING PROTEIN 39-RELATED"/>
    <property type="match status" value="1"/>
</dbReference>
<accession>A0A157SFL5</accession>
<dbReference type="eggNOG" id="COG0666">
    <property type="taxonomic scope" value="Bacteria"/>
</dbReference>
<dbReference type="AlphaFoldDB" id="A0A157SFL5"/>
<dbReference type="GO" id="GO:0085020">
    <property type="term" value="P:protein K6-linked ubiquitination"/>
    <property type="evidence" value="ECO:0007669"/>
    <property type="project" value="TreeGrafter"/>
</dbReference>
<dbReference type="STRING" id="123899.SAMEA3906487_01715"/>
<feature type="repeat" description="ANK" evidence="3">
    <location>
        <begin position="159"/>
        <end position="191"/>
    </location>
</feature>
<evidence type="ECO:0000256" key="2">
    <source>
        <dbReference type="ARBA" id="ARBA00023043"/>
    </source>
</evidence>
<keyword evidence="4" id="KW-0812">Transmembrane</keyword>
<sequence length="257" mass="26877">MNISRDFYHSRQGVAIGCPDSSNNVLKKEGRALLMERIAIFLGGMIAMVSSWMASAAGGELEQQLRRAAERGDVVQLQAALAAGAQIEARDAAGATPLLIATHANQIAAAKALIEAGADVNAKDRIDDSPYLYAGARGLNEILRLTLAHGADLKSTNRYGGTALIPAAERGHVETVRTLIEAGVAPDHVNRLGWTALLEAIILGDGGPSHEAIVAALLAAGADPELADGQGVTPLQHARQRGYAGMARQLEQAGARR</sequence>
<name>A0A157SFL5_9BORD</name>
<evidence type="ECO:0000256" key="3">
    <source>
        <dbReference type="PROSITE-ProRule" id="PRU00023"/>
    </source>
</evidence>
<keyword evidence="1" id="KW-0677">Repeat</keyword>
<keyword evidence="6" id="KW-1185">Reference proteome</keyword>
<dbReference type="PATRIC" id="fig|123899.6.peg.1701"/>
<dbReference type="PROSITE" id="PS50297">
    <property type="entry name" value="ANK_REP_REGION"/>
    <property type="match status" value="2"/>
</dbReference>
<evidence type="ECO:0000313" key="5">
    <source>
        <dbReference type="EMBL" id="SAI69262.1"/>
    </source>
</evidence>
<evidence type="ECO:0000256" key="4">
    <source>
        <dbReference type="SAM" id="Phobius"/>
    </source>
</evidence>
<evidence type="ECO:0000256" key="1">
    <source>
        <dbReference type="ARBA" id="ARBA00022737"/>
    </source>
</evidence>
<protein>
    <submittedName>
        <fullName evidence="5">Ribulose-5-phosphate 4-epimerase and related epimerases and aldolases</fullName>
    </submittedName>
</protein>
<dbReference type="InterPro" id="IPR036770">
    <property type="entry name" value="Ankyrin_rpt-contain_sf"/>
</dbReference>
<dbReference type="Gene3D" id="1.25.40.20">
    <property type="entry name" value="Ankyrin repeat-containing domain"/>
    <property type="match status" value="1"/>
</dbReference>
<evidence type="ECO:0000313" key="6">
    <source>
        <dbReference type="Proteomes" id="UP000076825"/>
    </source>
</evidence>
<keyword evidence="4" id="KW-1133">Transmembrane helix</keyword>
<dbReference type="InterPro" id="IPR002110">
    <property type="entry name" value="Ankyrin_rpt"/>
</dbReference>
<dbReference type="Pfam" id="PF00023">
    <property type="entry name" value="Ank"/>
    <property type="match status" value="1"/>
</dbReference>